<keyword evidence="3" id="KW-0560">Oxidoreductase</keyword>
<dbReference type="NCBIfam" id="TIGR01244">
    <property type="entry name" value="TIGR01244 family sulfur transferase"/>
    <property type="match status" value="1"/>
</dbReference>
<evidence type="ECO:0000313" key="3">
    <source>
        <dbReference type="EMBL" id="MBB3706602.1"/>
    </source>
</evidence>
<proteinExistence type="predicted"/>
<dbReference type="SUPFAM" id="SSF52799">
    <property type="entry name" value="(Phosphotyrosine protein) phosphatases II"/>
    <property type="match status" value="1"/>
</dbReference>
<protein>
    <submittedName>
        <fullName evidence="2 3">Oxidoreductase</fullName>
        <ecNumber evidence="3">1.8.5.-</ecNumber>
    </submittedName>
</protein>
<gene>
    <name evidence="2" type="ORF">AA2016_3235</name>
    <name evidence="3" type="ORF">FHS67_002928</name>
</gene>
<evidence type="ECO:0000313" key="5">
    <source>
        <dbReference type="Proteomes" id="UP000577697"/>
    </source>
</evidence>
<dbReference type="KEGG" id="aak:AA2016_3235"/>
<dbReference type="EMBL" id="CP015005">
    <property type="protein sequence ID" value="AMS42157.1"/>
    <property type="molecule type" value="Genomic_DNA"/>
</dbReference>
<dbReference type="Proteomes" id="UP000075755">
    <property type="component" value="Chromosome"/>
</dbReference>
<reference evidence="2 4" key="1">
    <citation type="submission" date="2016-03" db="EMBL/GenBank/DDBJ databases">
        <title>Complete genome of Aminobacter aminovorans KCTC 2477.</title>
        <authorList>
            <person name="Kim K.M."/>
        </authorList>
    </citation>
    <scope>NUCLEOTIDE SEQUENCE [LARGE SCALE GENOMIC DNA]</scope>
    <source>
        <strain evidence="2 4">KCTC 2477</strain>
    </source>
</reference>
<dbReference type="Proteomes" id="UP000577697">
    <property type="component" value="Unassembled WGS sequence"/>
</dbReference>
<reference evidence="3 5" key="2">
    <citation type="submission" date="2020-08" db="EMBL/GenBank/DDBJ databases">
        <title>Genomic Encyclopedia of Type Strains, Phase IV (KMG-IV): sequencing the most valuable type-strain genomes for metagenomic binning, comparative biology and taxonomic classification.</title>
        <authorList>
            <person name="Goeker M."/>
        </authorList>
    </citation>
    <scope>NUCLEOTIDE SEQUENCE [LARGE SCALE GENOMIC DNA]</scope>
    <source>
        <strain evidence="3 5">DSM 10368</strain>
    </source>
</reference>
<dbReference type="Gene3D" id="3.90.190.10">
    <property type="entry name" value="Protein tyrosine phosphatase superfamily"/>
    <property type="match status" value="1"/>
</dbReference>
<evidence type="ECO:0000259" key="1">
    <source>
        <dbReference type="Pfam" id="PF04273"/>
    </source>
</evidence>
<sequence length="110" mass="11458">MQDIKHITPDFAVSPQIAPVQLADLKAAGFTTVICNRPDHEDAGQPSFAEIKAAALVAGLEAFHIPVTPGQATRVDVVAFDTAVATAQGKVLAYCRTGARAQSLFAAIQG</sequence>
<evidence type="ECO:0000313" key="4">
    <source>
        <dbReference type="Proteomes" id="UP000075755"/>
    </source>
</evidence>
<dbReference type="AlphaFoldDB" id="A0AAC8YPL6"/>
<dbReference type="EC" id="1.8.5.-" evidence="3"/>
<name>A0AAC8YPL6_AMIAI</name>
<dbReference type="RefSeq" id="WP_067961437.1">
    <property type="nucleotide sequence ID" value="NZ_CP015005.1"/>
</dbReference>
<dbReference type="GO" id="GO:0016491">
    <property type="term" value="F:oxidoreductase activity"/>
    <property type="evidence" value="ECO:0007669"/>
    <property type="project" value="UniProtKB-KW"/>
</dbReference>
<dbReference type="InterPro" id="IPR029021">
    <property type="entry name" value="Prot-tyrosine_phosphatase-like"/>
</dbReference>
<dbReference type="EMBL" id="JACICB010000010">
    <property type="protein sequence ID" value="MBB3706602.1"/>
    <property type="molecule type" value="Genomic_DNA"/>
</dbReference>
<organism evidence="2 4">
    <name type="scientific">Aminobacter aminovorans</name>
    <name type="common">Chelatobacter heintzii</name>
    <dbReference type="NCBI Taxonomy" id="83263"/>
    <lineage>
        <taxon>Bacteria</taxon>
        <taxon>Pseudomonadati</taxon>
        <taxon>Pseudomonadota</taxon>
        <taxon>Alphaproteobacteria</taxon>
        <taxon>Hyphomicrobiales</taxon>
        <taxon>Phyllobacteriaceae</taxon>
        <taxon>Aminobacter</taxon>
    </lineage>
</organism>
<dbReference type="Pfam" id="PF04273">
    <property type="entry name" value="BLH_phosphatase"/>
    <property type="match status" value="1"/>
</dbReference>
<feature type="domain" description="Beta-lactamase hydrolase-like protein phosphatase-like" evidence="1">
    <location>
        <begin position="3"/>
        <end position="108"/>
    </location>
</feature>
<evidence type="ECO:0000313" key="2">
    <source>
        <dbReference type="EMBL" id="AMS42157.1"/>
    </source>
</evidence>
<dbReference type="GO" id="GO:0016787">
    <property type="term" value="F:hydrolase activity"/>
    <property type="evidence" value="ECO:0007669"/>
    <property type="project" value="InterPro"/>
</dbReference>
<accession>A0AAC8YPL6</accession>
<keyword evidence="5" id="KW-1185">Reference proteome</keyword>
<dbReference type="InterPro" id="IPR005939">
    <property type="entry name" value="BLH_phosphatase-like"/>
</dbReference>